<sequence length="246" mass="26182">MLSPELPGAARSPFSDADYPAFPYPGARPGFSFVHSDGVGWALAPDSSAPSGWRVSGDGSDGSCLDSWLGERGAEPMRGRQLVLAYGSNACPAKITWLREELGLTGPVVALSARCTGLSAVWAAGLRVHDGQRPAVLTAAPGVVEEHALWFATPEQRRVLDQCEGRGVRYRLVHLHGSERIRLADGSEPQRVLAYAAAGRQRAPLLVDGRPVRCLDVDQIAARALVGEPAEHDGLTCTEITGEPGW</sequence>
<proteinExistence type="predicted"/>
<protein>
    <submittedName>
        <fullName evidence="1">Gamma-glutamylcyclotransferase</fullName>
    </submittedName>
</protein>
<reference evidence="1 2" key="1">
    <citation type="submission" date="2022-11" db="EMBL/GenBank/DDBJ databases">
        <title>Draft genome sequence of Saccharopolyspora sp. WRP15-2 isolated from rhizosphere soils of wild rice in Thailand.</title>
        <authorList>
            <person name="Duangmal K."/>
            <person name="Kammanee S."/>
            <person name="Muangham S."/>
        </authorList>
    </citation>
    <scope>NUCLEOTIDE SEQUENCE [LARGE SCALE GENOMIC DNA]</scope>
    <source>
        <strain evidence="1 2">WRP15-2</strain>
    </source>
</reference>
<organism evidence="1 2">
    <name type="scientific">Saccharopolyspora oryzae</name>
    <dbReference type="NCBI Taxonomy" id="2997343"/>
    <lineage>
        <taxon>Bacteria</taxon>
        <taxon>Bacillati</taxon>
        <taxon>Actinomycetota</taxon>
        <taxon>Actinomycetes</taxon>
        <taxon>Pseudonocardiales</taxon>
        <taxon>Pseudonocardiaceae</taxon>
        <taxon>Saccharopolyspora</taxon>
    </lineage>
</organism>
<keyword evidence="2" id="KW-1185">Reference proteome</keyword>
<gene>
    <name evidence="1" type="ORF">OU415_35885</name>
</gene>
<dbReference type="EMBL" id="JAQGLA010000124">
    <property type="protein sequence ID" value="MDA3630853.1"/>
    <property type="molecule type" value="Genomic_DNA"/>
</dbReference>
<dbReference type="RefSeq" id="WP_270954134.1">
    <property type="nucleotide sequence ID" value="NZ_JAQGLA010000124.1"/>
</dbReference>
<accession>A0ABT4VA72</accession>
<evidence type="ECO:0000313" key="2">
    <source>
        <dbReference type="Proteomes" id="UP001210380"/>
    </source>
</evidence>
<evidence type="ECO:0000313" key="1">
    <source>
        <dbReference type="EMBL" id="MDA3630853.1"/>
    </source>
</evidence>
<comment type="caution">
    <text evidence="1">The sequence shown here is derived from an EMBL/GenBank/DDBJ whole genome shotgun (WGS) entry which is preliminary data.</text>
</comment>
<name>A0ABT4VA72_9PSEU</name>
<dbReference type="Proteomes" id="UP001210380">
    <property type="component" value="Unassembled WGS sequence"/>
</dbReference>